<keyword evidence="2" id="KW-1185">Reference proteome</keyword>
<gene>
    <name evidence="1" type="ORF">H2200_007853</name>
</gene>
<name>A0AA38X6J5_9EURO</name>
<dbReference type="AlphaFoldDB" id="A0AA38X6J5"/>
<proteinExistence type="predicted"/>
<comment type="caution">
    <text evidence="1">The sequence shown here is derived from an EMBL/GenBank/DDBJ whole genome shotgun (WGS) entry which is preliminary data.</text>
</comment>
<accession>A0AA38X6J5</accession>
<evidence type="ECO:0000313" key="1">
    <source>
        <dbReference type="EMBL" id="KAJ9607775.1"/>
    </source>
</evidence>
<dbReference type="Proteomes" id="UP001172673">
    <property type="component" value="Unassembled WGS sequence"/>
</dbReference>
<reference evidence="1" key="1">
    <citation type="submission" date="2022-10" db="EMBL/GenBank/DDBJ databases">
        <title>Culturing micro-colonial fungi from biological soil crusts in the Mojave desert and describing Neophaeococcomyces mojavensis, and introducing the new genera and species Taxawa tesnikishii.</title>
        <authorList>
            <person name="Kurbessoian T."/>
            <person name="Stajich J.E."/>
        </authorList>
    </citation>
    <scope>NUCLEOTIDE SEQUENCE</scope>
    <source>
        <strain evidence="1">TK_41</strain>
    </source>
</reference>
<evidence type="ECO:0000313" key="2">
    <source>
        <dbReference type="Proteomes" id="UP001172673"/>
    </source>
</evidence>
<organism evidence="1 2">
    <name type="scientific">Cladophialophora chaetospira</name>
    <dbReference type="NCBI Taxonomy" id="386627"/>
    <lineage>
        <taxon>Eukaryota</taxon>
        <taxon>Fungi</taxon>
        <taxon>Dikarya</taxon>
        <taxon>Ascomycota</taxon>
        <taxon>Pezizomycotina</taxon>
        <taxon>Eurotiomycetes</taxon>
        <taxon>Chaetothyriomycetidae</taxon>
        <taxon>Chaetothyriales</taxon>
        <taxon>Herpotrichiellaceae</taxon>
        <taxon>Cladophialophora</taxon>
    </lineage>
</organism>
<sequence>MDDLYNQPKIRAMLAPVRHIEQLRTRSTRLLPSDLKGKLFEGKEHIVLISPCFETFGLEEACYTFKWTVSEELCKYATGGTVRTPLKPTGQLELTVAKDFGSYATYILSGLDAWNNSPESCVISDPSRPRLAQSFPTLAAGLDSIICDNGLHGYKTCLLSHCNDTMPQAVYLFDRLKPDYFLLPSFRELPLTADRIDWIGEQITRMVEGNEKGHLKGEIKEEKED</sequence>
<dbReference type="EMBL" id="JAPDRK010000011">
    <property type="protein sequence ID" value="KAJ9607775.1"/>
    <property type="molecule type" value="Genomic_DNA"/>
</dbReference>
<protein>
    <submittedName>
        <fullName evidence="1">Uncharacterized protein</fullName>
    </submittedName>
</protein>